<dbReference type="AlphaFoldDB" id="A0A6A5YJW2"/>
<sequence>MAHLAVSQATMAILAVFLLSFVVAIPKAEVAEAHEIRESQELFSLANATVCDKLALEYDPQPIYYPSEHYVIRNLFKRGCTLPQGGECYDGSPCCSDPNNNSNGWCCAARQICGDGIDGAYCGYSTVTVTETSTSWSIESDFSTTTESVAGATETDTITSTTIITVSESSVDVATNFVTVTVTRQAAKRAAPTGWPTPTAAVLTPTPAEGHQPLLAKETSACEPRSLFRRQQSTAPIITETSTVVEQSTSTTSGEVTETDSYTWTTTSTEVSTITFTSAINAKSTVTSTITTTVGVAATASSAPTGQQTTEAAPSPTSSHTSSGLSTGAKAGIGAGVGGAALLALVFLGFFLYRRRKNKQIQTAAGVSAAASGVGYGGAAMTQDRKSPVNEAHVPPPDSPYAGMIPVSSNQYQSSSLPSSTPAPAYRYPSPDEARQSYGAGGQPQYGVGPEETRHEMYARGQTPHGYGGGQSGLEVGQQQYEMPGYASPTPSHPAPYQGYPNQGYGHQNDLPEFRH</sequence>
<keyword evidence="3" id="KW-0732">Signal</keyword>
<keyword evidence="2" id="KW-0812">Transmembrane</keyword>
<organism evidence="4 5">
    <name type="scientific">Lophiotrema nucula</name>
    <dbReference type="NCBI Taxonomy" id="690887"/>
    <lineage>
        <taxon>Eukaryota</taxon>
        <taxon>Fungi</taxon>
        <taxon>Dikarya</taxon>
        <taxon>Ascomycota</taxon>
        <taxon>Pezizomycotina</taxon>
        <taxon>Dothideomycetes</taxon>
        <taxon>Pleosporomycetidae</taxon>
        <taxon>Pleosporales</taxon>
        <taxon>Lophiotremataceae</taxon>
        <taxon>Lophiotrema</taxon>
    </lineage>
</organism>
<feature type="signal peptide" evidence="3">
    <location>
        <begin position="1"/>
        <end position="24"/>
    </location>
</feature>
<reference evidence="4" key="1">
    <citation type="journal article" date="2020" name="Stud. Mycol.">
        <title>101 Dothideomycetes genomes: a test case for predicting lifestyles and emergence of pathogens.</title>
        <authorList>
            <person name="Haridas S."/>
            <person name="Albert R."/>
            <person name="Binder M."/>
            <person name="Bloem J."/>
            <person name="Labutti K."/>
            <person name="Salamov A."/>
            <person name="Andreopoulos B."/>
            <person name="Baker S."/>
            <person name="Barry K."/>
            <person name="Bills G."/>
            <person name="Bluhm B."/>
            <person name="Cannon C."/>
            <person name="Castanera R."/>
            <person name="Culley D."/>
            <person name="Daum C."/>
            <person name="Ezra D."/>
            <person name="Gonzalez J."/>
            <person name="Henrissat B."/>
            <person name="Kuo A."/>
            <person name="Liang C."/>
            <person name="Lipzen A."/>
            <person name="Lutzoni F."/>
            <person name="Magnuson J."/>
            <person name="Mondo S."/>
            <person name="Nolan M."/>
            <person name="Ohm R."/>
            <person name="Pangilinan J."/>
            <person name="Park H.-J."/>
            <person name="Ramirez L."/>
            <person name="Alfaro M."/>
            <person name="Sun H."/>
            <person name="Tritt A."/>
            <person name="Yoshinaga Y."/>
            <person name="Zwiers L.-H."/>
            <person name="Turgeon B."/>
            <person name="Goodwin S."/>
            <person name="Spatafora J."/>
            <person name="Crous P."/>
            <person name="Grigoriev I."/>
        </authorList>
    </citation>
    <scope>NUCLEOTIDE SEQUENCE</scope>
    <source>
        <strain evidence="4">CBS 627.86</strain>
    </source>
</reference>
<dbReference type="Proteomes" id="UP000799770">
    <property type="component" value="Unassembled WGS sequence"/>
</dbReference>
<dbReference type="EMBL" id="ML977354">
    <property type="protein sequence ID" value="KAF2107396.1"/>
    <property type="molecule type" value="Genomic_DNA"/>
</dbReference>
<evidence type="ECO:0000313" key="4">
    <source>
        <dbReference type="EMBL" id="KAF2107396.1"/>
    </source>
</evidence>
<gene>
    <name evidence="4" type="ORF">BDV96DRAFT_589176</name>
</gene>
<feature type="transmembrane region" description="Helical" evidence="2">
    <location>
        <begin position="331"/>
        <end position="353"/>
    </location>
</feature>
<keyword evidence="5" id="KW-1185">Reference proteome</keyword>
<name>A0A6A5YJW2_9PLEO</name>
<dbReference type="OrthoDB" id="10634253at2759"/>
<evidence type="ECO:0000313" key="5">
    <source>
        <dbReference type="Proteomes" id="UP000799770"/>
    </source>
</evidence>
<feature type="region of interest" description="Disordered" evidence="1">
    <location>
        <begin position="300"/>
        <end position="326"/>
    </location>
</feature>
<keyword evidence="2" id="KW-0472">Membrane</keyword>
<evidence type="ECO:0000256" key="3">
    <source>
        <dbReference type="SAM" id="SignalP"/>
    </source>
</evidence>
<feature type="chain" id="PRO_5025476608" description="Mid2 domain-containing protein" evidence="3">
    <location>
        <begin position="25"/>
        <end position="516"/>
    </location>
</feature>
<evidence type="ECO:0000256" key="2">
    <source>
        <dbReference type="SAM" id="Phobius"/>
    </source>
</evidence>
<accession>A0A6A5YJW2</accession>
<evidence type="ECO:0008006" key="6">
    <source>
        <dbReference type="Google" id="ProtNLM"/>
    </source>
</evidence>
<feature type="region of interest" description="Disordered" evidence="1">
    <location>
        <begin position="375"/>
        <end position="516"/>
    </location>
</feature>
<protein>
    <recommendedName>
        <fullName evidence="6">Mid2 domain-containing protein</fullName>
    </recommendedName>
</protein>
<feature type="compositionally biased region" description="Low complexity" evidence="1">
    <location>
        <begin position="406"/>
        <end position="424"/>
    </location>
</feature>
<evidence type="ECO:0000256" key="1">
    <source>
        <dbReference type="SAM" id="MobiDB-lite"/>
    </source>
</evidence>
<proteinExistence type="predicted"/>
<keyword evidence="2" id="KW-1133">Transmembrane helix</keyword>